<dbReference type="InterPro" id="IPR050466">
    <property type="entry name" value="Carboxylest/Gibb_receptor"/>
</dbReference>
<dbReference type="InterPro" id="IPR029058">
    <property type="entry name" value="AB_hydrolase_fold"/>
</dbReference>
<gene>
    <name evidence="2" type="ORF">PVAP13_1NG461400</name>
</gene>
<feature type="region of interest" description="Disordered" evidence="1">
    <location>
        <begin position="67"/>
        <end position="112"/>
    </location>
</feature>
<dbReference type="EMBL" id="CM029038">
    <property type="protein sequence ID" value="KAG2653548.1"/>
    <property type="molecule type" value="Genomic_DNA"/>
</dbReference>
<dbReference type="SUPFAM" id="SSF53474">
    <property type="entry name" value="alpha/beta-Hydrolases"/>
    <property type="match status" value="1"/>
</dbReference>
<dbReference type="AlphaFoldDB" id="A0A8T0X4J7"/>
<dbReference type="Gene3D" id="3.40.50.1820">
    <property type="entry name" value="alpha/beta hydrolase"/>
    <property type="match status" value="2"/>
</dbReference>
<name>A0A8T0X4J7_PANVG</name>
<evidence type="ECO:0000313" key="3">
    <source>
        <dbReference type="Proteomes" id="UP000823388"/>
    </source>
</evidence>
<keyword evidence="3" id="KW-1185">Reference proteome</keyword>
<comment type="caution">
    <text evidence="2">The sequence shown here is derived from an EMBL/GenBank/DDBJ whole genome shotgun (WGS) entry which is preliminary data.</text>
</comment>
<accession>A0A8T0X4J7</accession>
<organism evidence="2 3">
    <name type="scientific">Panicum virgatum</name>
    <name type="common">Blackwell switchgrass</name>
    <dbReference type="NCBI Taxonomy" id="38727"/>
    <lineage>
        <taxon>Eukaryota</taxon>
        <taxon>Viridiplantae</taxon>
        <taxon>Streptophyta</taxon>
        <taxon>Embryophyta</taxon>
        <taxon>Tracheophyta</taxon>
        <taxon>Spermatophyta</taxon>
        <taxon>Magnoliopsida</taxon>
        <taxon>Liliopsida</taxon>
        <taxon>Poales</taxon>
        <taxon>Poaceae</taxon>
        <taxon>PACMAD clade</taxon>
        <taxon>Panicoideae</taxon>
        <taxon>Panicodae</taxon>
        <taxon>Paniceae</taxon>
        <taxon>Panicinae</taxon>
        <taxon>Panicum</taxon>
        <taxon>Panicum sect. Hiantes</taxon>
    </lineage>
</organism>
<dbReference type="PANTHER" id="PTHR23024:SF613">
    <property type="entry name" value="ALPHA_BETA HYDROLASE FOLD-3 DOMAIN-CONTAINING PROTEIN"/>
    <property type="match status" value="1"/>
</dbReference>
<reference evidence="2" key="1">
    <citation type="submission" date="2020-05" db="EMBL/GenBank/DDBJ databases">
        <title>WGS assembly of Panicum virgatum.</title>
        <authorList>
            <person name="Lovell J.T."/>
            <person name="Jenkins J."/>
            <person name="Shu S."/>
            <person name="Juenger T.E."/>
            <person name="Schmutz J."/>
        </authorList>
    </citation>
    <scope>NUCLEOTIDE SEQUENCE</scope>
    <source>
        <strain evidence="2">AP13</strain>
    </source>
</reference>
<sequence length="185" mass="19061">MHWKEAVYDKAKNLRVRLYKPAAAAAGGDASGNKLPVLVHFHGGGDASGRAHGPMCTCSASASPRMPAPSCSPLGTASPRSTASPRWSTTAPASCAGSASSPRIPPPPPPGSVGGTIAHHLAARAGLAAAAVTKRGEFGPDDVDPVAVQGYVLLMPFFGGVRRTRSEAECPAEEVLLNLDLFWRL</sequence>
<proteinExistence type="predicted"/>
<evidence type="ECO:0000256" key="1">
    <source>
        <dbReference type="SAM" id="MobiDB-lite"/>
    </source>
</evidence>
<evidence type="ECO:0000313" key="2">
    <source>
        <dbReference type="EMBL" id="KAG2653548.1"/>
    </source>
</evidence>
<dbReference type="PANTHER" id="PTHR23024">
    <property type="entry name" value="ARYLACETAMIDE DEACETYLASE"/>
    <property type="match status" value="1"/>
</dbReference>
<feature type="compositionally biased region" description="Polar residues" evidence="1">
    <location>
        <begin position="78"/>
        <end position="87"/>
    </location>
</feature>
<feature type="compositionally biased region" description="Low complexity" evidence="1">
    <location>
        <begin position="88"/>
        <end position="102"/>
    </location>
</feature>
<protein>
    <submittedName>
        <fullName evidence="2">Uncharacterized protein</fullName>
    </submittedName>
</protein>
<dbReference type="Proteomes" id="UP000823388">
    <property type="component" value="Chromosome 1N"/>
</dbReference>